<dbReference type="PANTHER" id="PTHR24379">
    <property type="entry name" value="KRAB AND ZINC FINGER DOMAIN-CONTAINING"/>
    <property type="match status" value="1"/>
</dbReference>
<dbReference type="Gene3D" id="3.30.160.60">
    <property type="entry name" value="Classic Zinc Finger"/>
    <property type="match status" value="1"/>
</dbReference>
<dbReference type="AlphaFoldDB" id="A0AAF3FDD4"/>
<sequence length="256" mass="29967">MFAQQDPLILEKEDLVQALFDALPSDDKYAYPGPSDLNNIGSLSPLAADIGLEFLKETYGYNFDAFDLDDFSPEPGTSRIELKPIRSHRKKCNLCGKWFLSRRRLFAHKTLHYPNRRVCLFCGIVLKPDVDYSIHLERKHHRPRYGWDESNEEVKSNEKLTCFECGYEANSVKQLWRHGTRTKHATRPTKLRIAEWFCTECPYRTRVKMNWQRHLWRKHKIGKPSNAPKLATTDERMCSTCAKSFANLSSLTRHFR</sequence>
<evidence type="ECO:0000259" key="6">
    <source>
        <dbReference type="PROSITE" id="PS50157"/>
    </source>
</evidence>
<feature type="domain" description="C2H2-type" evidence="6">
    <location>
        <begin position="236"/>
        <end position="256"/>
    </location>
</feature>
<dbReference type="GO" id="GO:0008270">
    <property type="term" value="F:zinc ion binding"/>
    <property type="evidence" value="ECO:0007669"/>
    <property type="project" value="UniProtKB-KW"/>
</dbReference>
<proteinExistence type="predicted"/>
<evidence type="ECO:0000313" key="8">
    <source>
        <dbReference type="WBParaSite" id="MBELARI_LOCUS4834"/>
    </source>
</evidence>
<keyword evidence="1" id="KW-0479">Metal-binding</keyword>
<evidence type="ECO:0000256" key="3">
    <source>
        <dbReference type="ARBA" id="ARBA00022771"/>
    </source>
</evidence>
<dbReference type="GO" id="GO:0000977">
    <property type="term" value="F:RNA polymerase II transcription regulatory region sequence-specific DNA binding"/>
    <property type="evidence" value="ECO:0007669"/>
    <property type="project" value="TreeGrafter"/>
</dbReference>
<dbReference type="PROSITE" id="PS50157">
    <property type="entry name" value="ZINC_FINGER_C2H2_2"/>
    <property type="match status" value="2"/>
</dbReference>
<accession>A0AAF3FDD4</accession>
<evidence type="ECO:0000256" key="4">
    <source>
        <dbReference type="ARBA" id="ARBA00022833"/>
    </source>
</evidence>
<dbReference type="Proteomes" id="UP000887575">
    <property type="component" value="Unassembled WGS sequence"/>
</dbReference>
<evidence type="ECO:0000256" key="5">
    <source>
        <dbReference type="PROSITE-ProRule" id="PRU00042"/>
    </source>
</evidence>
<feature type="domain" description="C2H2-type" evidence="6">
    <location>
        <begin position="90"/>
        <end position="117"/>
    </location>
</feature>
<dbReference type="PANTHER" id="PTHR24379:SF127">
    <property type="entry name" value="BLOODY FINGERS-RELATED"/>
    <property type="match status" value="1"/>
</dbReference>
<keyword evidence="2" id="KW-0677">Repeat</keyword>
<dbReference type="SMART" id="SM00355">
    <property type="entry name" value="ZnF_C2H2"/>
    <property type="match status" value="5"/>
</dbReference>
<evidence type="ECO:0000256" key="1">
    <source>
        <dbReference type="ARBA" id="ARBA00022723"/>
    </source>
</evidence>
<dbReference type="PROSITE" id="PS00028">
    <property type="entry name" value="ZINC_FINGER_C2H2_1"/>
    <property type="match status" value="1"/>
</dbReference>
<dbReference type="InterPro" id="IPR013087">
    <property type="entry name" value="Znf_C2H2_type"/>
</dbReference>
<evidence type="ECO:0000256" key="2">
    <source>
        <dbReference type="ARBA" id="ARBA00022737"/>
    </source>
</evidence>
<organism evidence="7 8">
    <name type="scientific">Mesorhabditis belari</name>
    <dbReference type="NCBI Taxonomy" id="2138241"/>
    <lineage>
        <taxon>Eukaryota</taxon>
        <taxon>Metazoa</taxon>
        <taxon>Ecdysozoa</taxon>
        <taxon>Nematoda</taxon>
        <taxon>Chromadorea</taxon>
        <taxon>Rhabditida</taxon>
        <taxon>Rhabditina</taxon>
        <taxon>Rhabditomorpha</taxon>
        <taxon>Rhabditoidea</taxon>
        <taxon>Rhabditidae</taxon>
        <taxon>Mesorhabditinae</taxon>
        <taxon>Mesorhabditis</taxon>
    </lineage>
</organism>
<protein>
    <recommendedName>
        <fullName evidence="6">C2H2-type domain-containing protein</fullName>
    </recommendedName>
</protein>
<keyword evidence="3 5" id="KW-0863">Zinc-finger</keyword>
<name>A0AAF3FDD4_9BILA</name>
<keyword evidence="7" id="KW-1185">Reference proteome</keyword>
<keyword evidence="4" id="KW-0862">Zinc</keyword>
<dbReference type="WBParaSite" id="MBELARI_LOCUS4834">
    <property type="protein sequence ID" value="MBELARI_LOCUS4834"/>
    <property type="gene ID" value="MBELARI_LOCUS4834"/>
</dbReference>
<dbReference type="GO" id="GO:0000981">
    <property type="term" value="F:DNA-binding transcription factor activity, RNA polymerase II-specific"/>
    <property type="evidence" value="ECO:0007669"/>
    <property type="project" value="TreeGrafter"/>
</dbReference>
<evidence type="ECO:0000313" key="7">
    <source>
        <dbReference type="Proteomes" id="UP000887575"/>
    </source>
</evidence>
<reference evidence="8" key="1">
    <citation type="submission" date="2024-02" db="UniProtKB">
        <authorList>
            <consortium name="WormBaseParasite"/>
        </authorList>
    </citation>
    <scope>IDENTIFICATION</scope>
</reference>
<dbReference type="GO" id="GO:0005634">
    <property type="term" value="C:nucleus"/>
    <property type="evidence" value="ECO:0007669"/>
    <property type="project" value="TreeGrafter"/>
</dbReference>